<keyword evidence="3" id="KW-1185">Reference proteome</keyword>
<evidence type="ECO:0000313" key="3">
    <source>
        <dbReference type="Proteomes" id="UP001482620"/>
    </source>
</evidence>
<sequence length="75" mass="7982">MPLGIFVLRRLLFNPSFLLFICLLGGTVGSTVALAQEGPGFNSRPGVFLHGVCMFFLCMCGFSLGTPSSSHSPKT</sequence>
<dbReference type="Proteomes" id="UP001482620">
    <property type="component" value="Unassembled WGS sequence"/>
</dbReference>
<evidence type="ECO:0000313" key="2">
    <source>
        <dbReference type="EMBL" id="MEQ2234252.1"/>
    </source>
</evidence>
<keyword evidence="1" id="KW-0812">Transmembrane</keyword>
<protein>
    <submittedName>
        <fullName evidence="2">Uncharacterized protein</fullName>
    </submittedName>
</protein>
<keyword evidence="1" id="KW-0472">Membrane</keyword>
<proteinExistence type="predicted"/>
<accession>A0ABV0TPU1</accession>
<dbReference type="EMBL" id="JAHRIQ010039127">
    <property type="protein sequence ID" value="MEQ2234252.1"/>
    <property type="molecule type" value="Genomic_DNA"/>
</dbReference>
<feature type="transmembrane region" description="Helical" evidence="1">
    <location>
        <begin position="45"/>
        <end position="65"/>
    </location>
</feature>
<keyword evidence="1" id="KW-1133">Transmembrane helix</keyword>
<gene>
    <name evidence="2" type="ORF">ILYODFUR_030011</name>
</gene>
<organism evidence="2 3">
    <name type="scientific">Ilyodon furcidens</name>
    <name type="common">goldbreast splitfin</name>
    <dbReference type="NCBI Taxonomy" id="33524"/>
    <lineage>
        <taxon>Eukaryota</taxon>
        <taxon>Metazoa</taxon>
        <taxon>Chordata</taxon>
        <taxon>Craniata</taxon>
        <taxon>Vertebrata</taxon>
        <taxon>Euteleostomi</taxon>
        <taxon>Actinopterygii</taxon>
        <taxon>Neopterygii</taxon>
        <taxon>Teleostei</taxon>
        <taxon>Neoteleostei</taxon>
        <taxon>Acanthomorphata</taxon>
        <taxon>Ovalentaria</taxon>
        <taxon>Atherinomorphae</taxon>
        <taxon>Cyprinodontiformes</taxon>
        <taxon>Goodeidae</taxon>
        <taxon>Ilyodon</taxon>
    </lineage>
</organism>
<evidence type="ECO:0000256" key="1">
    <source>
        <dbReference type="SAM" id="Phobius"/>
    </source>
</evidence>
<name>A0ABV0TPU1_9TELE</name>
<comment type="caution">
    <text evidence="2">The sequence shown here is derived from an EMBL/GenBank/DDBJ whole genome shotgun (WGS) entry which is preliminary data.</text>
</comment>
<reference evidence="2 3" key="1">
    <citation type="submission" date="2021-06" db="EMBL/GenBank/DDBJ databases">
        <authorList>
            <person name="Palmer J.M."/>
        </authorList>
    </citation>
    <scope>NUCLEOTIDE SEQUENCE [LARGE SCALE GENOMIC DNA]</scope>
    <source>
        <strain evidence="3">if_2019</strain>
        <tissue evidence="2">Muscle</tissue>
    </source>
</reference>